<evidence type="ECO:0000313" key="1">
    <source>
        <dbReference type="EMBL" id="ATN94984.1"/>
    </source>
</evidence>
<protein>
    <submittedName>
        <fullName evidence="1">Uncharacterized protein</fullName>
    </submittedName>
</protein>
<dbReference type="EMBL" id="MF974396">
    <property type="protein sequence ID" value="ATN94984.1"/>
    <property type="molecule type" value="Genomic_DNA"/>
</dbReference>
<sequence length="66" mass="7542">MKVNQKVESIHGIGIVIGFESTKSKRAIVQITEKNSNAKIDWALHPTDILFYFKKELKILDQKGEN</sequence>
<keyword evidence="2" id="KW-1185">Reference proteome</keyword>
<dbReference type="Proteomes" id="UP000259602">
    <property type="component" value="Segment"/>
</dbReference>
<dbReference type="RefSeq" id="YP_009835402.1">
    <property type="nucleotide sequence ID" value="NC_048678.1"/>
</dbReference>
<proteinExistence type="predicted"/>
<evidence type="ECO:0000313" key="2">
    <source>
        <dbReference type="Proteomes" id="UP000259602"/>
    </source>
</evidence>
<dbReference type="KEGG" id="vg:55605474"/>
<name>A0A343LE74_9CAUD</name>
<accession>A0A343LE74</accession>
<organism evidence="1 2">
    <name type="scientific">Leptospira phage LE3</name>
    <dbReference type="NCBI Taxonomy" id="2041382"/>
    <lineage>
        <taxon>Viruses</taxon>
        <taxon>Duplodnaviria</taxon>
        <taxon>Heunggongvirae</taxon>
        <taxon>Uroviricota</taxon>
        <taxon>Caudoviricetes</taxon>
        <taxon>Nylescharonvirus</taxon>
        <taxon>Nylescharonvirus LE3</taxon>
    </lineage>
</organism>
<reference evidence="1 2" key="1">
    <citation type="journal article" date="2018" name="Sci. Rep.">
        <title>Characterization of LE3 and LE4, the only lytic phages known to infect the spirochete Leptospira.</title>
        <authorList>
            <person name="Schiettekatte O."/>
            <person name="Vincent A.T."/>
            <person name="Malosse C."/>
            <person name="Lechat P."/>
            <person name="Chamot-Rooke J."/>
            <person name="Veyrier F.J."/>
            <person name="Picardeau M."/>
            <person name="Bourhy P."/>
        </authorList>
    </citation>
    <scope>NUCLEOTIDE SEQUENCE [LARGE SCALE GENOMIC DNA]</scope>
</reference>
<dbReference type="GeneID" id="55605474"/>